<dbReference type="eggNOG" id="ENOG502R4SW">
    <property type="taxonomic scope" value="Eukaryota"/>
</dbReference>
<keyword evidence="2" id="KW-1185">Reference proteome</keyword>
<evidence type="ECO:0000313" key="1">
    <source>
        <dbReference type="EnsemblPlants" id="KQL10777"/>
    </source>
</evidence>
<dbReference type="InParanoid" id="K3Y2N7"/>
<dbReference type="OMA" id="VARNEVW"/>
<accession>K3Y2N7</accession>
<dbReference type="Proteomes" id="UP000004995">
    <property type="component" value="Unassembled WGS sequence"/>
</dbReference>
<proteinExistence type="predicted"/>
<dbReference type="EMBL" id="AGNK02002506">
    <property type="status" value="NOT_ANNOTATED_CDS"/>
    <property type="molecule type" value="Genomic_DNA"/>
</dbReference>
<organism evidence="1 2">
    <name type="scientific">Setaria italica</name>
    <name type="common">Foxtail millet</name>
    <name type="synonym">Panicum italicum</name>
    <dbReference type="NCBI Taxonomy" id="4555"/>
    <lineage>
        <taxon>Eukaryota</taxon>
        <taxon>Viridiplantae</taxon>
        <taxon>Streptophyta</taxon>
        <taxon>Embryophyta</taxon>
        <taxon>Tracheophyta</taxon>
        <taxon>Spermatophyta</taxon>
        <taxon>Magnoliopsida</taxon>
        <taxon>Liliopsida</taxon>
        <taxon>Poales</taxon>
        <taxon>Poaceae</taxon>
        <taxon>PACMAD clade</taxon>
        <taxon>Panicoideae</taxon>
        <taxon>Panicodae</taxon>
        <taxon>Paniceae</taxon>
        <taxon>Cenchrinae</taxon>
        <taxon>Setaria</taxon>
    </lineage>
</organism>
<dbReference type="FunCoup" id="K3Y2N7">
    <property type="interactions" value="133"/>
</dbReference>
<reference evidence="1" key="2">
    <citation type="submission" date="2018-08" db="UniProtKB">
        <authorList>
            <consortium name="EnsemblPlants"/>
        </authorList>
    </citation>
    <scope>IDENTIFICATION</scope>
    <source>
        <strain evidence="1">Yugu1</strain>
    </source>
</reference>
<dbReference type="HOGENOM" id="CLU_165083_0_0_1"/>
<evidence type="ECO:0000313" key="2">
    <source>
        <dbReference type="Proteomes" id="UP000004995"/>
    </source>
</evidence>
<protein>
    <submittedName>
        <fullName evidence="1">Uncharacterized protein</fullName>
    </submittedName>
</protein>
<reference evidence="2" key="1">
    <citation type="journal article" date="2012" name="Nat. Biotechnol.">
        <title>Reference genome sequence of the model plant Setaria.</title>
        <authorList>
            <person name="Bennetzen J.L."/>
            <person name="Schmutz J."/>
            <person name="Wang H."/>
            <person name="Percifield R."/>
            <person name="Hawkins J."/>
            <person name="Pontaroli A.C."/>
            <person name="Estep M."/>
            <person name="Feng L."/>
            <person name="Vaughn J.N."/>
            <person name="Grimwood J."/>
            <person name="Jenkins J."/>
            <person name="Barry K."/>
            <person name="Lindquist E."/>
            <person name="Hellsten U."/>
            <person name="Deshpande S."/>
            <person name="Wang X."/>
            <person name="Wu X."/>
            <person name="Mitros T."/>
            <person name="Triplett J."/>
            <person name="Yang X."/>
            <person name="Ye C.Y."/>
            <person name="Mauro-Herrera M."/>
            <person name="Wang L."/>
            <person name="Li P."/>
            <person name="Sharma M."/>
            <person name="Sharma R."/>
            <person name="Ronald P.C."/>
            <person name="Panaud O."/>
            <person name="Kellogg E.A."/>
            <person name="Brutnell T.P."/>
            <person name="Doust A.N."/>
            <person name="Tuskan G.A."/>
            <person name="Rokhsar D."/>
            <person name="Devos K.M."/>
        </authorList>
    </citation>
    <scope>NUCLEOTIDE SEQUENCE [LARGE SCALE GENOMIC DNA]</scope>
    <source>
        <strain evidence="2">cv. Yugu1</strain>
    </source>
</reference>
<dbReference type="Gramene" id="KQL10777">
    <property type="protein sequence ID" value="KQL10777"/>
    <property type="gene ID" value="SETIT_008464mg"/>
</dbReference>
<dbReference type="EnsemblPlants" id="KQL10777">
    <property type="protein sequence ID" value="KQL10777"/>
    <property type="gene ID" value="SETIT_008464mg"/>
</dbReference>
<sequence>MDSSDNCRHGYHVPFPRGDALNIYRHPDNTYGCPVCPARIHRWRILNEVKDNILGMARTVALRGDNKKKWSRHHVVAWNEGWMLGWHCTLPI</sequence>
<name>K3Y2N7_SETIT</name>
<dbReference type="AlphaFoldDB" id="K3Y2N7"/>